<name>D2PU19_KRIFD</name>
<keyword evidence="2" id="KW-1185">Reference proteome</keyword>
<dbReference type="RefSeq" id="WP_012921856.1">
    <property type="nucleotide sequence ID" value="NC_013729.1"/>
</dbReference>
<accession>D2PU19</accession>
<gene>
    <name evidence="1" type="ordered locus">Kfla_4267</name>
</gene>
<dbReference type="Proteomes" id="UP000007967">
    <property type="component" value="Chromosome"/>
</dbReference>
<dbReference type="HOGENOM" id="CLU_2699909_0_0_11"/>
<sequence length="73" mass="8113">MEPMSLLVARNITVDQMRESFESEAAAPTMRRGPAALVAWCRAWSTRLVRGRGFRRGFGRELGREPGTCSGTN</sequence>
<evidence type="ECO:0000313" key="2">
    <source>
        <dbReference type="Proteomes" id="UP000007967"/>
    </source>
</evidence>
<organism evidence="1 2">
    <name type="scientific">Kribbella flavida (strain DSM 17836 / JCM 10339 / NBRC 14399)</name>
    <dbReference type="NCBI Taxonomy" id="479435"/>
    <lineage>
        <taxon>Bacteria</taxon>
        <taxon>Bacillati</taxon>
        <taxon>Actinomycetota</taxon>
        <taxon>Actinomycetes</taxon>
        <taxon>Propionibacteriales</taxon>
        <taxon>Kribbellaceae</taxon>
        <taxon>Kribbella</taxon>
    </lineage>
</organism>
<dbReference type="KEGG" id="kfl:Kfla_4267"/>
<proteinExistence type="predicted"/>
<dbReference type="AlphaFoldDB" id="D2PU19"/>
<reference evidence="2" key="1">
    <citation type="submission" date="2009-09" db="EMBL/GenBank/DDBJ databases">
        <title>The complete genome of Kribbella flavida DSM 17836.</title>
        <authorList>
            <consortium name="US DOE Joint Genome Institute (JGI-PGF)"/>
            <person name="Lucas S."/>
            <person name="Copeland A."/>
            <person name="Lapidus A."/>
            <person name="Glavina del Rio T."/>
            <person name="Dalin E."/>
            <person name="Tice H."/>
            <person name="Bruce D."/>
            <person name="Goodwin L."/>
            <person name="Pitluck S."/>
            <person name="Kyrpides N."/>
            <person name="Mavromatis K."/>
            <person name="Ivanova N."/>
            <person name="Saunders E."/>
            <person name="Brettin T."/>
            <person name="Detter J.C."/>
            <person name="Han C."/>
            <person name="Larimer F."/>
            <person name="Land M."/>
            <person name="Hauser L."/>
            <person name="Markowitz V."/>
            <person name="Cheng J.-F."/>
            <person name="Hugenholtz P."/>
            <person name="Woyke T."/>
            <person name="Wu D."/>
            <person name="Pukall R."/>
            <person name="Klenk H.-P."/>
            <person name="Eisen J.A."/>
        </authorList>
    </citation>
    <scope>NUCLEOTIDE SEQUENCE [LARGE SCALE GENOMIC DNA]</scope>
    <source>
        <strain evidence="2">DSM 17836 / JCM 10339 / NBRC 14399</strain>
    </source>
</reference>
<reference evidence="1 2" key="2">
    <citation type="journal article" date="2010" name="Stand. Genomic Sci.">
        <title>Complete genome sequence of Kribbella flavida type strain (IFO 14399).</title>
        <authorList>
            <person name="Pukall R."/>
            <person name="Lapidus A."/>
            <person name="Glavina Del Rio T."/>
            <person name="Copeland A."/>
            <person name="Tice H."/>
            <person name="Cheng J.-F."/>
            <person name="Lucas S."/>
            <person name="Chen F."/>
            <person name="Nolan M."/>
            <person name="LaButti K."/>
            <person name="Pati A."/>
            <person name="Ivanova N."/>
            <person name="Mavrommatis K."/>
            <person name="Mikhailova N."/>
            <person name="Pitluck S."/>
            <person name="Bruce D."/>
            <person name="Goodwin L."/>
            <person name="Land M."/>
            <person name="Hauser L."/>
            <person name="Chang Y.-J."/>
            <person name="Jeffries C.D."/>
            <person name="Chen A."/>
            <person name="Palaniappan K."/>
            <person name="Chain P."/>
            <person name="Rohde M."/>
            <person name="Goeker M."/>
            <person name="Bristow J."/>
            <person name="Eisen J.A."/>
            <person name="Markowitz V."/>
            <person name="Hugenholtz P."/>
            <person name="Kyrpides N.C."/>
            <person name="Klenk H.-P."/>
            <person name="Brettin T."/>
        </authorList>
    </citation>
    <scope>NUCLEOTIDE SEQUENCE [LARGE SCALE GENOMIC DNA]</scope>
    <source>
        <strain evidence="2">DSM 17836 / JCM 10339 / NBRC 14399</strain>
    </source>
</reference>
<dbReference type="STRING" id="479435.Kfla_4267"/>
<dbReference type="EMBL" id="CP001736">
    <property type="protein sequence ID" value="ADB33302.1"/>
    <property type="molecule type" value="Genomic_DNA"/>
</dbReference>
<protein>
    <submittedName>
        <fullName evidence="1">Uncharacterized protein</fullName>
    </submittedName>
</protein>
<evidence type="ECO:0000313" key="1">
    <source>
        <dbReference type="EMBL" id="ADB33302.1"/>
    </source>
</evidence>